<evidence type="ECO:0000256" key="13">
    <source>
        <dbReference type="HAMAP-Rule" id="MF_00384"/>
    </source>
</evidence>
<evidence type="ECO:0000256" key="9">
    <source>
        <dbReference type="ARBA" id="ARBA00022777"/>
    </source>
</evidence>
<organism evidence="16">
    <name type="scientific">Levilinea saccharolytica</name>
    <dbReference type="NCBI Taxonomy" id="229921"/>
    <lineage>
        <taxon>Bacteria</taxon>
        <taxon>Bacillati</taxon>
        <taxon>Chloroflexota</taxon>
        <taxon>Anaerolineae</taxon>
        <taxon>Anaerolineales</taxon>
        <taxon>Anaerolineaceae</taxon>
        <taxon>Levilinea</taxon>
    </lineage>
</organism>
<feature type="domain" description="GHMP kinase N-terminal" evidence="14">
    <location>
        <begin position="66"/>
        <end position="148"/>
    </location>
</feature>
<sequence length="309" mass="31787">MSLPQRITVRVPATTANLGPGFDCLALALDLWNRVTFRLDESAPAGSVQVCIHGRGSSYLPLDSRNLTARAFLRLFEHAGVPAPSASIECTNRLPLGSGLGSSASAVLAGLLGANACLPQPYPKETLLTLAAEMEGHPDNAAAALWGGLVIVTSARAGGHIVRKVPSPRLQVALAVPSYHLPTQQARAALPKSVSLADAVFNLGRTAMVVEAVRRGDLSLLAEALDDRLHQPYRLPLIPGAAQALQAAAEAGAAAAGLSGAGPSLIAFCAGDAQAVSQAMCAALRQAGLECEAFVLRTTSQAASVRVQA</sequence>
<keyword evidence="8 13" id="KW-0547">Nucleotide-binding</keyword>
<dbReference type="PATRIC" id="fig|229921.5.peg.1383"/>
<dbReference type="Gene3D" id="3.30.230.10">
    <property type="match status" value="1"/>
</dbReference>
<dbReference type="InterPro" id="IPR036554">
    <property type="entry name" value="GHMP_kinase_C_sf"/>
</dbReference>
<dbReference type="SUPFAM" id="SSF55060">
    <property type="entry name" value="GHMP Kinase, C-terminal domain"/>
    <property type="match status" value="1"/>
</dbReference>
<reference evidence="16" key="1">
    <citation type="journal article" date="2015" name="Genome Announc.">
        <title>Draft Genome Sequences of Anaerolinea thermolimosa IMO-1, Bellilinea caldifistulae GOMI-1, Leptolinea tardivitalis YMTK-2, Levilinea saccharolytica KIBI-1, Longilinea arvoryzae KOME-1, Previously Described as Members of the Class Anaerolineae (Chloroflexi).</title>
        <authorList>
            <person name="Matsuura N."/>
            <person name="Tourlousse M.D."/>
            <person name="Ohashi A."/>
            <person name="Hugenholtz P."/>
            <person name="Sekiguchi Y."/>
        </authorList>
    </citation>
    <scope>NUCLEOTIDE SEQUENCE</scope>
    <source>
        <strain evidence="16">KIBI-1</strain>
    </source>
</reference>
<evidence type="ECO:0000256" key="1">
    <source>
        <dbReference type="ARBA" id="ARBA00005015"/>
    </source>
</evidence>
<dbReference type="PIRSF" id="PIRSF000676">
    <property type="entry name" value="Homoser_kin"/>
    <property type="match status" value="1"/>
</dbReference>
<keyword evidence="7 13" id="KW-0791">Threonine biosynthesis</keyword>
<comment type="catalytic activity">
    <reaction evidence="11 13">
        <text>L-homoserine + ATP = O-phospho-L-homoserine + ADP + H(+)</text>
        <dbReference type="Rhea" id="RHEA:13985"/>
        <dbReference type="ChEBI" id="CHEBI:15378"/>
        <dbReference type="ChEBI" id="CHEBI:30616"/>
        <dbReference type="ChEBI" id="CHEBI:57476"/>
        <dbReference type="ChEBI" id="CHEBI:57590"/>
        <dbReference type="ChEBI" id="CHEBI:456216"/>
        <dbReference type="EC" id="2.7.1.39"/>
    </reaction>
</comment>
<keyword evidence="10 13" id="KW-0067">ATP-binding</keyword>
<evidence type="ECO:0000256" key="11">
    <source>
        <dbReference type="ARBA" id="ARBA00049375"/>
    </source>
</evidence>
<evidence type="ECO:0000313" key="17">
    <source>
        <dbReference type="EMBL" id="KPL81678.1"/>
    </source>
</evidence>
<dbReference type="PRINTS" id="PR00958">
    <property type="entry name" value="HOMSERKINASE"/>
</dbReference>
<evidence type="ECO:0000256" key="2">
    <source>
        <dbReference type="ARBA" id="ARBA00007370"/>
    </source>
</evidence>
<dbReference type="SUPFAM" id="SSF54211">
    <property type="entry name" value="Ribosomal protein S5 domain 2-like"/>
    <property type="match status" value="1"/>
</dbReference>
<evidence type="ECO:0000313" key="16">
    <source>
        <dbReference type="EMBL" id="GAP19490.1"/>
    </source>
</evidence>
<keyword evidence="6 13" id="KW-0808">Transferase</keyword>
<comment type="pathway">
    <text evidence="1 13">Amino-acid biosynthesis; L-threonine biosynthesis; L-threonine from L-aspartate: step 4/5.</text>
</comment>
<dbReference type="NCBIfam" id="TIGR00191">
    <property type="entry name" value="thrB"/>
    <property type="match status" value="1"/>
</dbReference>
<comment type="function">
    <text evidence="12 13">Catalyzes the ATP-dependent phosphorylation of L-homoserine to L-homoserine phosphate.</text>
</comment>
<dbReference type="InterPro" id="IPR006203">
    <property type="entry name" value="GHMP_knse_ATP-bd_CS"/>
</dbReference>
<feature type="binding site" evidence="13">
    <location>
        <begin position="95"/>
        <end position="105"/>
    </location>
    <ligand>
        <name>ATP</name>
        <dbReference type="ChEBI" id="CHEBI:30616"/>
    </ligand>
</feature>
<dbReference type="GO" id="GO:0005737">
    <property type="term" value="C:cytoplasm"/>
    <property type="evidence" value="ECO:0007669"/>
    <property type="project" value="UniProtKB-SubCell"/>
</dbReference>
<evidence type="ECO:0000256" key="12">
    <source>
        <dbReference type="ARBA" id="ARBA00049954"/>
    </source>
</evidence>
<evidence type="ECO:0000256" key="4">
    <source>
        <dbReference type="ARBA" id="ARBA00017858"/>
    </source>
</evidence>
<dbReference type="Pfam" id="PF08544">
    <property type="entry name" value="GHMP_kinases_C"/>
    <property type="match status" value="1"/>
</dbReference>
<dbReference type="GO" id="GO:0005524">
    <property type="term" value="F:ATP binding"/>
    <property type="evidence" value="ECO:0007669"/>
    <property type="project" value="UniProtKB-UniRule"/>
</dbReference>
<comment type="similarity">
    <text evidence="2 13">Belongs to the GHMP kinase family. Homoserine kinase subfamily.</text>
</comment>
<dbReference type="AlphaFoldDB" id="A0A0M9U398"/>
<dbReference type="Pfam" id="PF00288">
    <property type="entry name" value="GHMP_kinases_N"/>
    <property type="match status" value="1"/>
</dbReference>
<evidence type="ECO:0000256" key="6">
    <source>
        <dbReference type="ARBA" id="ARBA00022679"/>
    </source>
</evidence>
<dbReference type="PROSITE" id="PS00627">
    <property type="entry name" value="GHMP_KINASES_ATP"/>
    <property type="match status" value="1"/>
</dbReference>
<evidence type="ECO:0000259" key="14">
    <source>
        <dbReference type="Pfam" id="PF00288"/>
    </source>
</evidence>
<dbReference type="STRING" id="229921.ADN01_10195"/>
<evidence type="ECO:0000259" key="15">
    <source>
        <dbReference type="Pfam" id="PF08544"/>
    </source>
</evidence>
<dbReference type="NCBIfam" id="NF002288">
    <property type="entry name" value="PRK01212.1-4"/>
    <property type="match status" value="1"/>
</dbReference>
<dbReference type="InterPro" id="IPR014721">
    <property type="entry name" value="Ribsml_uS5_D2-typ_fold_subgr"/>
</dbReference>
<dbReference type="EMBL" id="DF967975">
    <property type="protein sequence ID" value="GAP19490.1"/>
    <property type="molecule type" value="Genomic_DNA"/>
</dbReference>
<evidence type="ECO:0000256" key="3">
    <source>
        <dbReference type="ARBA" id="ARBA00012078"/>
    </source>
</evidence>
<keyword evidence="5 13" id="KW-0028">Amino-acid biosynthesis</keyword>
<dbReference type="RefSeq" id="WP_062419764.1">
    <property type="nucleotide sequence ID" value="NZ_BBXZ01000180.1"/>
</dbReference>
<evidence type="ECO:0000313" key="18">
    <source>
        <dbReference type="Proteomes" id="UP000050501"/>
    </source>
</evidence>
<dbReference type="InterPro" id="IPR000870">
    <property type="entry name" value="Homoserine_kinase"/>
</dbReference>
<dbReference type="EMBL" id="LGCM01000037">
    <property type="protein sequence ID" value="KPL81678.1"/>
    <property type="molecule type" value="Genomic_DNA"/>
</dbReference>
<keyword evidence="18" id="KW-1185">Reference proteome</keyword>
<reference evidence="17 18" key="2">
    <citation type="submission" date="2015-07" db="EMBL/GenBank/DDBJ databases">
        <title>Genome sequence of Levilinea saccharolytica DSM 16555.</title>
        <authorList>
            <person name="Hemp J."/>
            <person name="Ward L.M."/>
            <person name="Pace L.A."/>
            <person name="Fischer W.W."/>
        </authorList>
    </citation>
    <scope>NUCLEOTIDE SEQUENCE [LARGE SCALE GENOMIC DNA]</scope>
    <source>
        <strain evidence="17 18">KIBI-1</strain>
    </source>
</reference>
<dbReference type="InterPro" id="IPR006204">
    <property type="entry name" value="GHMP_kinase_N_dom"/>
</dbReference>
<proteinExistence type="inferred from homology"/>
<evidence type="ECO:0000256" key="8">
    <source>
        <dbReference type="ARBA" id="ARBA00022741"/>
    </source>
</evidence>
<dbReference type="OrthoDB" id="9769912at2"/>
<accession>A0A0M9U398</accession>
<dbReference type="Proteomes" id="UP000050501">
    <property type="component" value="Unassembled WGS sequence"/>
</dbReference>
<dbReference type="UniPathway" id="UPA00050">
    <property type="reaction ID" value="UER00064"/>
</dbReference>
<dbReference type="EC" id="2.7.1.39" evidence="3 13"/>
<dbReference type="GO" id="GO:0004413">
    <property type="term" value="F:homoserine kinase activity"/>
    <property type="evidence" value="ECO:0007669"/>
    <property type="project" value="UniProtKB-UniRule"/>
</dbReference>
<protein>
    <recommendedName>
        <fullName evidence="4 13">Homoserine kinase</fullName>
        <shortName evidence="13">HK</shortName>
        <shortName evidence="13">HSK</shortName>
        <ecNumber evidence="3 13">2.7.1.39</ecNumber>
    </recommendedName>
</protein>
<feature type="domain" description="GHMP kinase C-terminal" evidence="15">
    <location>
        <begin position="210"/>
        <end position="285"/>
    </location>
</feature>
<dbReference type="Gene3D" id="3.30.70.890">
    <property type="entry name" value="GHMP kinase, C-terminal domain"/>
    <property type="match status" value="1"/>
</dbReference>
<dbReference type="HAMAP" id="MF_00384">
    <property type="entry name" value="Homoser_kinase"/>
    <property type="match status" value="1"/>
</dbReference>
<dbReference type="InterPro" id="IPR013750">
    <property type="entry name" value="GHMP_kinase_C_dom"/>
</dbReference>
<dbReference type="InterPro" id="IPR020568">
    <property type="entry name" value="Ribosomal_Su5_D2-typ_SF"/>
</dbReference>
<comment type="subcellular location">
    <subcellularLocation>
        <location evidence="13">Cytoplasm</location>
    </subcellularLocation>
</comment>
<evidence type="ECO:0000256" key="5">
    <source>
        <dbReference type="ARBA" id="ARBA00022605"/>
    </source>
</evidence>
<evidence type="ECO:0000256" key="7">
    <source>
        <dbReference type="ARBA" id="ARBA00022697"/>
    </source>
</evidence>
<keyword evidence="13" id="KW-0963">Cytoplasm</keyword>
<dbReference type="PANTHER" id="PTHR20861">
    <property type="entry name" value="HOMOSERINE/4-DIPHOSPHOCYTIDYL-2-C-METHYL-D-ERYTHRITOL KINASE"/>
    <property type="match status" value="1"/>
</dbReference>
<keyword evidence="9 13" id="KW-0418">Kinase</keyword>
<gene>
    <name evidence="13" type="primary">thrB</name>
    <name evidence="17" type="ORF">ADN01_10195</name>
    <name evidence="16" type="ORF">LSAC_03394</name>
</gene>
<dbReference type="GO" id="GO:0009088">
    <property type="term" value="P:threonine biosynthetic process"/>
    <property type="evidence" value="ECO:0007669"/>
    <property type="project" value="UniProtKB-UniRule"/>
</dbReference>
<name>A0A0M9U398_9CHLR</name>
<evidence type="ECO:0000256" key="10">
    <source>
        <dbReference type="ARBA" id="ARBA00022840"/>
    </source>
</evidence>
<dbReference type="PANTHER" id="PTHR20861:SF1">
    <property type="entry name" value="HOMOSERINE KINASE"/>
    <property type="match status" value="1"/>
</dbReference>